<dbReference type="GO" id="GO:0003677">
    <property type="term" value="F:DNA binding"/>
    <property type="evidence" value="ECO:0007669"/>
    <property type="project" value="UniProtKB-UniRule"/>
</dbReference>
<evidence type="ECO:0000256" key="1">
    <source>
        <dbReference type="PROSITE-ProRule" id="PRU00267"/>
    </source>
</evidence>
<dbReference type="GO" id="GO:0005634">
    <property type="term" value="C:nucleus"/>
    <property type="evidence" value="ECO:0007669"/>
    <property type="project" value="UniProtKB-UniRule"/>
</dbReference>
<feature type="compositionally biased region" description="Basic and acidic residues" evidence="2">
    <location>
        <begin position="721"/>
        <end position="730"/>
    </location>
</feature>
<dbReference type="PROSITE" id="PS50118">
    <property type="entry name" value="HMG_BOX_2"/>
    <property type="match status" value="1"/>
</dbReference>
<feature type="compositionally biased region" description="Polar residues" evidence="2">
    <location>
        <begin position="796"/>
        <end position="806"/>
    </location>
</feature>
<evidence type="ECO:0000256" key="2">
    <source>
        <dbReference type="SAM" id="MobiDB-lite"/>
    </source>
</evidence>
<feature type="region of interest" description="Disordered" evidence="2">
    <location>
        <begin position="359"/>
        <end position="386"/>
    </location>
</feature>
<feature type="region of interest" description="Disordered" evidence="2">
    <location>
        <begin position="285"/>
        <end position="312"/>
    </location>
</feature>
<keyword evidence="1" id="KW-0539">Nucleus</keyword>
<feature type="region of interest" description="Disordered" evidence="2">
    <location>
        <begin position="1961"/>
        <end position="2016"/>
    </location>
</feature>
<sequence>MSTRKTRRGTLLEGDAKERKIKQNLSKKQHQLLSEEVISPQECELLPDDLNSFNSCAPNQDFKDPQTSALDLEDSPLTRRNLWECLNKDVQKKEELPASKSVCNDTNSKKVLSEMVSFGNAPVTQDTPKKTRKPEILVSLLESEAYPCVKLKAKCDEKHRGGDESKRVLNQKNKCSGQVNKFREGDAFPMSSSKHVCFFPYCEHHTKESFKSDFLPISEVPEEPFLVSLSKDKNKELNMLTTSSGTLRVGPGCSLRRFLPSGSCGKLPPGELSCGEVTDSELKKEKKENKKLSSLLPELSRGTPPSVCGSQTSQLVPNQRELIVKQSTCHCASSIEKPFPEADKLQLVQDFEEMIGELVENKDDIRSTKSINPQSPDSNSAGAFSQEQESGYFSDLVGSEDYVPLKSCKANLLPFMEDPESDKNSQAIATSAANNQKSTGCSENNKNLGKEPVSLLKATTQLSQKSSLSNLHALGACSSFDSKGIVKRSERIRCKNKLPVDAKIKLEKYVALNQALTIKKGKTKLKCTDRIIPKIKPSFKKKSLKKITTINSKAKKGLAIKTQKHYRKKKNQMTRKVMDGIVQSIEETVLKATQDESFGEVEKLREMVTEESSENLSNQEPGLCAGVSYFEGLSSSVLPLIMDKDVSVQQRTLDLHDTNSVSVPNSHKNKMTKFHMHKEKVNKIKNTHLETLDFNKELALTSKHKRNKAKIQAGTNSDESDITKSDDPMCKMKASALESMHDLDPSNRTSAVRPTSKRSRKKTKKAEEAFDDIGLAVFLEDDQPSKRSKTKKRINVSESESCNGSTKRPRRNSQLGELMSDPVLEQHAFILWASENRSQVEMQHPTASAYEVDGILSSRWCDVLNSIKGRFFLRAREALSDDDRRSLQNSSVYSNFEPDSMTKLEERCDQDPLFIEFMGLPVDKQRDMLRKWLKFFQRMLPKKEYIDFILTFKNACGESDAMSTEPGKPVKRPRMRCLDPAHYRMLFDMIRLTRPRIIEVCKEKKGKEKKIVSQTYSMIVHKLVFGEPWPDVSVNSCQSQSLTQVLLDLNIDYSSSSLDRLTSSSDKMPISDGIKSNIVNDSLTEMTSTAAEVDCKIPGTTLITFGPGQCSWNDPQDVQDFSMKGDFSCDFLLDESDYACLNSDLAQNLLAGLSELSDLPVIDQSTLDEAFLAPPRKEIRCIQPWRGGGGQGGGSTGAAASFSSCPSSHSLSSAEPSIFPKMNIHHHPPTIPSLSPYHHHHQQILPPTSSAFFASGQCFPRGMMRGDLKSTSLPPPSACSFRKDSLMDMHSYSINVDETNDSGGVGSLTNLCMNRVGPPNLPSKCIKAYSKTLLGPTGKLNVQALHHSHTEKKGAACFSSMQSTGPQPSFLSRQQNPKVVPINAEEQHLMSSHMLTGSSALGMSSGKSRSHNVVPAKFSPQAYSIKSSSNLISPASNCSRFYPQHGGLGSSSPLITSLSPLRNIKYQGQINTRLYSSSPCAMMPYRPRLQLADASSMGTSSLCHRRPTVPISTTLNTFATAKAQGGNIQQIKVCLPTQALKIPIAKLRGAKKSTYIKGKLKNVGLPPPSPDALGNVPCMPQQGFKTTSGVLAKVLSFQVKNEAVSASTEYRSPIITDVSYASPKLSATTSTFIGTMRPMTSQLDCCAAENGGYRNSKKVQLVSVDSRDGYNRPVGSTHTAVIVSPMSVHKRTSAGRQYQYASSSSAMSTFKTTTSLTSNTTVATTASFDMSPENLSTLHMNSTLYNSRCLSKSSLTNTKSKRPRLSSVYSRNERSLAMKPSPISFLEEEDECGRSQFVVVGTRTTCLPIPKKRSAELIHVSQECEMDNKSSLPQFSVTSASGIAAQSHYWCGDDMHGFLRNSDTRSLDDAQFENPSTLSCHNTRVSDDCNLKSLGQPSTETTFRPVSNEVSCSDESFRTPTQISEKAYEDDVTEGFEEIKGLNNSRSSCEVEKMRFENSCQSKNNVQPSHLRGIGHDGKDKAVDQRDIDPTDSPLICEKEGSSQVIEPEIDTLKAD</sequence>
<dbReference type="Proteomes" id="UP001283361">
    <property type="component" value="Unassembled WGS sequence"/>
</dbReference>
<accession>A0AAE1DG64</accession>
<feature type="domain" description="HMG box" evidence="3">
    <location>
        <begin position="822"/>
        <end position="894"/>
    </location>
</feature>
<keyword evidence="1" id="KW-0238">DNA-binding</keyword>
<evidence type="ECO:0000313" key="5">
    <source>
        <dbReference type="Proteomes" id="UP001283361"/>
    </source>
</evidence>
<feature type="DNA-binding region" description="HMG box" evidence="1">
    <location>
        <begin position="822"/>
        <end position="894"/>
    </location>
</feature>
<feature type="compositionally biased region" description="Polar residues" evidence="2">
    <location>
        <begin position="368"/>
        <end position="386"/>
    </location>
</feature>
<evidence type="ECO:0000259" key="3">
    <source>
        <dbReference type="PROSITE" id="PS50118"/>
    </source>
</evidence>
<comment type="caution">
    <text evidence="4">The sequence shown here is derived from an EMBL/GenBank/DDBJ whole genome shotgun (WGS) entry which is preliminary data.</text>
</comment>
<dbReference type="InterPro" id="IPR009071">
    <property type="entry name" value="HMG_box_dom"/>
</dbReference>
<organism evidence="4 5">
    <name type="scientific">Elysia crispata</name>
    <name type="common">lettuce slug</name>
    <dbReference type="NCBI Taxonomy" id="231223"/>
    <lineage>
        <taxon>Eukaryota</taxon>
        <taxon>Metazoa</taxon>
        <taxon>Spiralia</taxon>
        <taxon>Lophotrochozoa</taxon>
        <taxon>Mollusca</taxon>
        <taxon>Gastropoda</taxon>
        <taxon>Heterobranchia</taxon>
        <taxon>Euthyneura</taxon>
        <taxon>Panpulmonata</taxon>
        <taxon>Sacoglossa</taxon>
        <taxon>Placobranchoidea</taxon>
        <taxon>Plakobranchidae</taxon>
        <taxon>Elysia</taxon>
    </lineage>
</organism>
<feature type="compositionally biased region" description="Basic residues" evidence="2">
    <location>
        <begin position="755"/>
        <end position="764"/>
    </location>
</feature>
<name>A0AAE1DG64_9GAST</name>
<reference evidence="4" key="1">
    <citation type="journal article" date="2023" name="G3 (Bethesda)">
        <title>A reference genome for the long-term kleptoplast-retaining sea slug Elysia crispata morphotype clarki.</title>
        <authorList>
            <person name="Eastman K.E."/>
            <person name="Pendleton A.L."/>
            <person name="Shaikh M.A."/>
            <person name="Suttiyut T."/>
            <person name="Ogas R."/>
            <person name="Tomko P."/>
            <person name="Gavelis G."/>
            <person name="Widhalm J.R."/>
            <person name="Wisecaver J.H."/>
        </authorList>
    </citation>
    <scope>NUCLEOTIDE SEQUENCE</scope>
    <source>
        <strain evidence="4">ECLA1</strain>
    </source>
</reference>
<gene>
    <name evidence="4" type="ORF">RRG08_027054</name>
</gene>
<keyword evidence="5" id="KW-1185">Reference proteome</keyword>
<feature type="region of interest" description="Disordered" evidence="2">
    <location>
        <begin position="703"/>
        <end position="766"/>
    </location>
</feature>
<feature type="compositionally biased region" description="Basic and acidic residues" evidence="2">
    <location>
        <begin position="1974"/>
        <end position="1989"/>
    </location>
</feature>
<feature type="region of interest" description="Disordered" evidence="2">
    <location>
        <begin position="784"/>
        <end position="817"/>
    </location>
</feature>
<dbReference type="EMBL" id="JAWDGP010003917">
    <property type="protein sequence ID" value="KAK3769484.1"/>
    <property type="molecule type" value="Genomic_DNA"/>
</dbReference>
<evidence type="ECO:0000313" key="4">
    <source>
        <dbReference type="EMBL" id="KAK3769484.1"/>
    </source>
</evidence>
<proteinExistence type="predicted"/>
<protein>
    <recommendedName>
        <fullName evidence="3">HMG box domain-containing protein</fullName>
    </recommendedName>
</protein>